<proteinExistence type="predicted"/>
<dbReference type="SUPFAM" id="SSF52540">
    <property type="entry name" value="P-loop containing nucleoside triphosphate hydrolases"/>
    <property type="match status" value="1"/>
</dbReference>
<organism evidence="5 6">
    <name type="scientific">Teichococcus wenyumeiae</name>
    <dbReference type="NCBI Taxonomy" id="2478470"/>
    <lineage>
        <taxon>Bacteria</taxon>
        <taxon>Pseudomonadati</taxon>
        <taxon>Pseudomonadota</taxon>
        <taxon>Alphaproteobacteria</taxon>
        <taxon>Acetobacterales</taxon>
        <taxon>Roseomonadaceae</taxon>
        <taxon>Roseomonas</taxon>
    </lineage>
</organism>
<dbReference type="InterPro" id="IPR003439">
    <property type="entry name" value="ABC_transporter-like_ATP-bd"/>
</dbReference>
<dbReference type="InterPro" id="IPR027417">
    <property type="entry name" value="P-loop_NTPase"/>
</dbReference>
<dbReference type="RefSeq" id="WP_122140247.1">
    <property type="nucleotide sequence ID" value="NZ_RFLX01000055.1"/>
</dbReference>
<dbReference type="SMART" id="SM00382">
    <property type="entry name" value="AAA"/>
    <property type="match status" value="1"/>
</dbReference>
<gene>
    <name evidence="5" type="ORF">EBE87_25685</name>
</gene>
<evidence type="ECO:0000256" key="3">
    <source>
        <dbReference type="ARBA" id="ARBA00022840"/>
    </source>
</evidence>
<keyword evidence="6" id="KW-1185">Reference proteome</keyword>
<evidence type="ECO:0000256" key="1">
    <source>
        <dbReference type="ARBA" id="ARBA00022448"/>
    </source>
</evidence>
<evidence type="ECO:0000259" key="4">
    <source>
        <dbReference type="PROSITE" id="PS50893"/>
    </source>
</evidence>
<dbReference type="CDD" id="cd03219">
    <property type="entry name" value="ABC_Mj1267_LivG_branched"/>
    <property type="match status" value="1"/>
</dbReference>
<feature type="domain" description="ABC transporter" evidence="4">
    <location>
        <begin position="6"/>
        <end position="253"/>
    </location>
</feature>
<protein>
    <submittedName>
        <fullName evidence="5">ABC transporter ATP-binding protein</fullName>
    </submittedName>
</protein>
<reference evidence="5 6" key="1">
    <citation type="submission" date="2018-10" db="EMBL/GenBank/DDBJ databases">
        <title>Roseomonas sp. nov., isolated from feces of Tibetan antelopes in the Qinghai-Tibet plateau, China.</title>
        <authorList>
            <person name="Tian Z."/>
        </authorList>
    </citation>
    <scope>NUCLEOTIDE SEQUENCE [LARGE SCALE GENOMIC DNA]</scope>
    <source>
        <strain evidence="5 6">Z23</strain>
    </source>
</reference>
<name>A0ABX9VDQ6_9PROT</name>
<dbReference type="PANTHER" id="PTHR45772:SF9">
    <property type="entry name" value="CONSERVED COMPONENT OF ABC TRANSPORTER FOR NATURAL AMINO ACIDS"/>
    <property type="match status" value="1"/>
</dbReference>
<dbReference type="EMBL" id="RFLX01000055">
    <property type="protein sequence ID" value="RMI15473.1"/>
    <property type="molecule type" value="Genomic_DNA"/>
</dbReference>
<comment type="caution">
    <text evidence="5">The sequence shown here is derived from an EMBL/GenBank/DDBJ whole genome shotgun (WGS) entry which is preliminary data.</text>
</comment>
<accession>A0ABX9VDQ6</accession>
<evidence type="ECO:0000313" key="5">
    <source>
        <dbReference type="EMBL" id="RMI15473.1"/>
    </source>
</evidence>
<dbReference type="Gene3D" id="3.40.50.300">
    <property type="entry name" value="P-loop containing nucleotide triphosphate hydrolases"/>
    <property type="match status" value="1"/>
</dbReference>
<keyword evidence="1" id="KW-0813">Transport</keyword>
<dbReference type="InterPro" id="IPR003593">
    <property type="entry name" value="AAA+_ATPase"/>
</dbReference>
<evidence type="ECO:0000256" key="2">
    <source>
        <dbReference type="ARBA" id="ARBA00022741"/>
    </source>
</evidence>
<dbReference type="PANTHER" id="PTHR45772">
    <property type="entry name" value="CONSERVED COMPONENT OF ABC TRANSPORTER FOR NATURAL AMINO ACIDS-RELATED"/>
    <property type="match status" value="1"/>
</dbReference>
<dbReference type="InterPro" id="IPR017871">
    <property type="entry name" value="ABC_transporter-like_CS"/>
</dbReference>
<dbReference type="InterPro" id="IPR051120">
    <property type="entry name" value="ABC_AA/LPS_Transport"/>
</dbReference>
<evidence type="ECO:0000313" key="6">
    <source>
        <dbReference type="Proteomes" id="UP000274097"/>
    </source>
</evidence>
<dbReference type="Pfam" id="PF12399">
    <property type="entry name" value="BCA_ABC_TP_C"/>
    <property type="match status" value="1"/>
</dbReference>
<dbReference type="InterPro" id="IPR032823">
    <property type="entry name" value="BCA_ABC_TP_C"/>
</dbReference>
<dbReference type="PROSITE" id="PS00211">
    <property type="entry name" value="ABC_TRANSPORTER_1"/>
    <property type="match status" value="1"/>
</dbReference>
<dbReference type="Proteomes" id="UP000274097">
    <property type="component" value="Unassembled WGS sequence"/>
</dbReference>
<dbReference type="GO" id="GO:0005524">
    <property type="term" value="F:ATP binding"/>
    <property type="evidence" value="ECO:0007669"/>
    <property type="project" value="UniProtKB-KW"/>
</dbReference>
<dbReference type="PROSITE" id="PS50893">
    <property type="entry name" value="ABC_TRANSPORTER_2"/>
    <property type="match status" value="1"/>
</dbReference>
<sequence>MTAPPLVAENIHLAFGGLKVLDGASFSVRPGLVTGLIGPNGAGKTTMFNVLSGLIRPRSGGVTFLGRRIERERPHQIARRGLIRSFQIARGFPHLTVFEHLMVYGTRQPGERLGAAILNTVAARRREAELAERALAVAARLRLFQVIDNRVTALSGGQKKLLEIGRALMADPRMILFDEPAAGVNPTLAEEIGDQLLSLAREGLTILIVEHDMALIERICQRVVVMAQGRTLTEGSFDEVRANPEVQDAYLGGRR</sequence>
<keyword evidence="3 5" id="KW-0067">ATP-binding</keyword>
<dbReference type="Pfam" id="PF00005">
    <property type="entry name" value="ABC_tran"/>
    <property type="match status" value="1"/>
</dbReference>
<keyword evidence="2" id="KW-0547">Nucleotide-binding</keyword>